<organism evidence="1">
    <name type="scientific">Cyprinus carpio</name>
    <name type="common">Common carp</name>
    <dbReference type="NCBI Taxonomy" id="7962"/>
    <lineage>
        <taxon>Eukaryota</taxon>
        <taxon>Metazoa</taxon>
        <taxon>Chordata</taxon>
        <taxon>Craniata</taxon>
        <taxon>Vertebrata</taxon>
        <taxon>Euteleostomi</taxon>
        <taxon>Actinopterygii</taxon>
        <taxon>Neopterygii</taxon>
        <taxon>Teleostei</taxon>
        <taxon>Ostariophysi</taxon>
        <taxon>Cypriniformes</taxon>
        <taxon>Cyprinidae</taxon>
        <taxon>Cyprininae</taxon>
        <taxon>Cyprinus</taxon>
    </lineage>
</organism>
<accession>A0A9R0B3P3</accession>
<dbReference type="GeneID" id="122146209"/>
<dbReference type="AlphaFoldDB" id="A0A9R0B3P3"/>
<name>A0A9R0B3P3_CYPCA</name>
<sequence length="208" mass="22814">MIQSQAATLLFLLRMMPIYSVERVSGGTWLSSLALGPVGTHTSADTAKSCLKVFLGRRGSLLLFGVIVHLSSQNGRGCYAGSLKSKTKTDLRLISPIGHFLLTCLLLDSLVHSGKDGLCSRVVGISSSAHYDADARLQDLLSILQLKVRLLFLWIWKELVDVGCVKVSRSSPQQRLTMKIFMLDSGETPAICWASRTHALFNRVPSRL</sequence>
<gene>
    <name evidence="1" type="primary">LOC122146209</name>
</gene>
<dbReference type="KEGG" id="ccar:122146209"/>
<dbReference type="Proteomes" id="UP001155660">
    <property type="component" value="Chromosome A9"/>
</dbReference>
<evidence type="ECO:0000313" key="1">
    <source>
        <dbReference type="RefSeq" id="XP_042620410.1"/>
    </source>
</evidence>
<proteinExistence type="predicted"/>
<dbReference type="RefSeq" id="XP_042620410.1">
    <property type="nucleotide sequence ID" value="XM_042764476.1"/>
</dbReference>
<dbReference type="OrthoDB" id="8944505at2759"/>
<protein>
    <submittedName>
        <fullName evidence="1">Uncharacterized protein LOC122146209</fullName>
    </submittedName>
</protein>
<reference evidence="1" key="1">
    <citation type="submission" date="2025-08" db="UniProtKB">
        <authorList>
            <consortium name="RefSeq"/>
        </authorList>
    </citation>
    <scope>IDENTIFICATION</scope>
    <source>
        <tissue evidence="1">Muscle</tissue>
    </source>
</reference>